<dbReference type="PANTHER" id="PTHR21089:SF1">
    <property type="entry name" value="BIFUNCTIONAL 3-DEHYDROQUINATE DEHYDRATASE_SHIKIMATE DEHYDROGENASE, CHLOROPLASTIC"/>
    <property type="match status" value="1"/>
</dbReference>
<dbReference type="SUPFAM" id="SSF53223">
    <property type="entry name" value="Aminoacid dehydrogenase-like, N-terminal domain"/>
    <property type="match status" value="1"/>
</dbReference>
<protein>
    <submittedName>
        <fullName evidence="5">Shikimate dehydrogenase</fullName>
    </submittedName>
</protein>
<sequence>MKKAKKRRFGLLGKNISYSFSKKYFTEKFENLELDNYSYVNFDIDTIDRFSSILSDTKNLKGMNVTIPYKETVIPFLTKLSGNASLIGAVNTIRITKKGETKGYNTDFYGFKKALKPMLKKHHKKALILGTGGASKAIAYALQKLKIEYDFVSRNATECEFSYSELTAVVFNDYQIIINTTPLGTFPNIKDCPDLDYSLFTDKHIAFDLVYNPEETEFLHRAKSHGAKTKNGYEMLVFQAEKAWEIWNKK</sequence>
<keyword evidence="6" id="KW-1185">Reference proteome</keyword>
<evidence type="ECO:0000256" key="2">
    <source>
        <dbReference type="ARBA" id="ARBA00023002"/>
    </source>
</evidence>
<proteinExistence type="predicted"/>
<feature type="domain" description="Shikimate dehydrogenase substrate binding N-terminal" evidence="4">
    <location>
        <begin position="11"/>
        <end position="93"/>
    </location>
</feature>
<dbReference type="CDD" id="cd01065">
    <property type="entry name" value="NAD_bind_Shikimate_DH"/>
    <property type="match status" value="1"/>
</dbReference>
<accession>A0ABY5IT85</accession>
<organism evidence="5 6">
    <name type="scientific">Flavobacterium cerinum</name>
    <dbReference type="NCBI Taxonomy" id="2502784"/>
    <lineage>
        <taxon>Bacteria</taxon>
        <taxon>Pseudomonadati</taxon>
        <taxon>Bacteroidota</taxon>
        <taxon>Flavobacteriia</taxon>
        <taxon>Flavobacteriales</taxon>
        <taxon>Flavobacteriaceae</taxon>
        <taxon>Flavobacterium</taxon>
    </lineage>
</organism>
<gene>
    <name evidence="5" type="ORF">NOX80_17990</name>
</gene>
<dbReference type="PANTHER" id="PTHR21089">
    <property type="entry name" value="SHIKIMATE DEHYDROGENASE"/>
    <property type="match status" value="1"/>
</dbReference>
<comment type="pathway">
    <text evidence="1">Metabolic intermediate biosynthesis; chorismate biosynthesis; chorismate from D-erythrose 4-phosphate and phosphoenolpyruvate: step 4/7.</text>
</comment>
<dbReference type="Gene3D" id="3.40.50.10860">
    <property type="entry name" value="Leucine Dehydrogenase, chain A, domain 1"/>
    <property type="match status" value="1"/>
</dbReference>
<name>A0ABY5IT85_9FLAO</name>
<evidence type="ECO:0000259" key="4">
    <source>
        <dbReference type="Pfam" id="PF08501"/>
    </source>
</evidence>
<evidence type="ECO:0000313" key="5">
    <source>
        <dbReference type="EMBL" id="UUC45500.1"/>
    </source>
</evidence>
<dbReference type="Gene3D" id="3.40.50.720">
    <property type="entry name" value="NAD(P)-binding Rossmann-like Domain"/>
    <property type="match status" value="1"/>
</dbReference>
<dbReference type="InterPro" id="IPR013708">
    <property type="entry name" value="Shikimate_DH-bd_N"/>
</dbReference>
<dbReference type="InterPro" id="IPR046346">
    <property type="entry name" value="Aminoacid_DH-like_N_sf"/>
</dbReference>
<keyword evidence="3" id="KW-0028">Amino-acid biosynthesis</keyword>
<dbReference type="SUPFAM" id="SSF51735">
    <property type="entry name" value="NAD(P)-binding Rossmann-fold domains"/>
    <property type="match status" value="1"/>
</dbReference>
<evidence type="ECO:0000256" key="1">
    <source>
        <dbReference type="ARBA" id="ARBA00004871"/>
    </source>
</evidence>
<keyword evidence="2" id="KW-0560">Oxidoreductase</keyword>
<evidence type="ECO:0000256" key="3">
    <source>
        <dbReference type="ARBA" id="ARBA00023141"/>
    </source>
</evidence>
<dbReference type="Proteomes" id="UP001059844">
    <property type="component" value="Chromosome"/>
</dbReference>
<dbReference type="Pfam" id="PF08501">
    <property type="entry name" value="Shikimate_dh_N"/>
    <property type="match status" value="1"/>
</dbReference>
<dbReference type="InterPro" id="IPR022893">
    <property type="entry name" value="Shikimate_DH_fam"/>
</dbReference>
<evidence type="ECO:0000313" key="6">
    <source>
        <dbReference type="Proteomes" id="UP001059844"/>
    </source>
</evidence>
<dbReference type="RefSeq" id="WP_256551195.1">
    <property type="nucleotide sequence ID" value="NZ_CP101751.1"/>
</dbReference>
<dbReference type="InterPro" id="IPR036291">
    <property type="entry name" value="NAD(P)-bd_dom_sf"/>
</dbReference>
<dbReference type="EMBL" id="CP101751">
    <property type="protein sequence ID" value="UUC45500.1"/>
    <property type="molecule type" value="Genomic_DNA"/>
</dbReference>
<reference evidence="5" key="1">
    <citation type="submission" date="2022-07" db="EMBL/GenBank/DDBJ databases">
        <title>Isolation, identification, and degradation of a PFOSA degrading strain from sewage treatment plant.</title>
        <authorList>
            <person name="Zhang L."/>
            <person name="Huo Y."/>
        </authorList>
    </citation>
    <scope>NUCLEOTIDE SEQUENCE</scope>
    <source>
        <strain evidence="5">C1</strain>
    </source>
</reference>
<keyword evidence="3" id="KW-0057">Aromatic amino acid biosynthesis</keyword>